<dbReference type="PANTHER" id="PTHR33744">
    <property type="entry name" value="CARBOHYDRATE DIACID REGULATOR"/>
    <property type="match status" value="1"/>
</dbReference>
<gene>
    <name evidence="2" type="ORF">J2Z49_001620</name>
</gene>
<dbReference type="EMBL" id="JAUSUX010000010">
    <property type="protein sequence ID" value="MDQ0286506.1"/>
    <property type="molecule type" value="Genomic_DNA"/>
</dbReference>
<dbReference type="Pfam" id="PF07905">
    <property type="entry name" value="PucR"/>
    <property type="match status" value="1"/>
</dbReference>
<dbReference type="InterPro" id="IPR012914">
    <property type="entry name" value="PucR_dom"/>
</dbReference>
<evidence type="ECO:0000313" key="2">
    <source>
        <dbReference type="EMBL" id="MDQ0286506.1"/>
    </source>
</evidence>
<feature type="domain" description="Purine catabolism PurC-like" evidence="1">
    <location>
        <begin position="17"/>
        <end position="127"/>
    </location>
</feature>
<reference evidence="2 3" key="1">
    <citation type="submission" date="2023-07" db="EMBL/GenBank/DDBJ databases">
        <title>Genomic Encyclopedia of Type Strains, Phase IV (KMG-IV): sequencing the most valuable type-strain genomes for metagenomic binning, comparative biology and taxonomic classification.</title>
        <authorList>
            <person name="Goeker M."/>
        </authorList>
    </citation>
    <scope>NUCLEOTIDE SEQUENCE [LARGE SCALE GENOMIC DNA]</scope>
    <source>
        <strain evidence="2 3">DSM 12396</strain>
    </source>
</reference>
<dbReference type="RefSeq" id="WP_307401738.1">
    <property type="nucleotide sequence ID" value="NZ_JAUSUX010000010.1"/>
</dbReference>
<dbReference type="Proteomes" id="UP001225644">
    <property type="component" value="Unassembled WGS sequence"/>
</dbReference>
<name>A0ABU0B3J0_9FIRM</name>
<accession>A0ABU0B3J0</accession>
<evidence type="ECO:0000259" key="1">
    <source>
        <dbReference type="Pfam" id="PF07905"/>
    </source>
</evidence>
<organism evidence="2 3">
    <name type="scientific">Desulfofundulus luciae</name>
    <dbReference type="NCBI Taxonomy" id="74702"/>
    <lineage>
        <taxon>Bacteria</taxon>
        <taxon>Bacillati</taxon>
        <taxon>Bacillota</taxon>
        <taxon>Clostridia</taxon>
        <taxon>Eubacteriales</taxon>
        <taxon>Peptococcaceae</taxon>
        <taxon>Desulfofundulus</taxon>
    </lineage>
</organism>
<proteinExistence type="predicted"/>
<dbReference type="PANTHER" id="PTHR33744:SF1">
    <property type="entry name" value="DNA-BINDING TRANSCRIPTIONAL ACTIVATOR ADER"/>
    <property type="match status" value="1"/>
</dbReference>
<comment type="caution">
    <text evidence="2">The sequence shown here is derived from an EMBL/GenBank/DDBJ whole genome shotgun (WGS) entry which is preliminary data.</text>
</comment>
<dbReference type="InterPro" id="IPR051448">
    <property type="entry name" value="CdaR-like_regulators"/>
</dbReference>
<evidence type="ECO:0000313" key="3">
    <source>
        <dbReference type="Proteomes" id="UP001225644"/>
    </source>
</evidence>
<keyword evidence="3" id="KW-1185">Reference proteome</keyword>
<sequence length="410" mass="45510">MKGITVNEALELLKGHGVILKAGRNGLAKIIETVSVLEVTRYQDWVRGGELFLTTLGAFPTREQVYDLIRDLSRAGVTALAVHPGHNLEVAMDDYAYQLAEEMNLPVLVLPRSIPYSTVFSVVMGAILNKQKLLLEKSLQINTYLTDILLTGGGFEKIALSLQKITNKPVMITDSTLNVLALVGNNKISAGNFTQEALSVLRQLHSSISTDEGSLQEGNLGVRTYHRPTSIPNVQLLLTRVAVGQELYGYVVTLAGGSTDQEFDVSTVALTHAATAIALEESKRRAIKRAEEKLTMEFWEDLLNRHYDSEEIIIQRAQHLGFELKGKRAVMVVAIDRFEDYYLEEGEVLFQELKNRLCKIVEVSAMSRSKKSIVIPKSDGIIVLPHIAGEVRLKFETLAPHTFPTKLETQ</sequence>
<protein>
    <recommendedName>
        <fullName evidence="1">Purine catabolism PurC-like domain-containing protein</fullName>
    </recommendedName>
</protein>